<accession>A0AAV7RG61</accession>
<protein>
    <submittedName>
        <fullName evidence="2">Uncharacterized protein</fullName>
    </submittedName>
</protein>
<dbReference type="EMBL" id="JANPWB010000009">
    <property type="protein sequence ID" value="KAJ1149795.1"/>
    <property type="molecule type" value="Genomic_DNA"/>
</dbReference>
<keyword evidence="3" id="KW-1185">Reference proteome</keyword>
<dbReference type="AlphaFoldDB" id="A0AAV7RG61"/>
<dbReference type="Proteomes" id="UP001066276">
    <property type="component" value="Chromosome 5"/>
</dbReference>
<comment type="caution">
    <text evidence="2">The sequence shown here is derived from an EMBL/GenBank/DDBJ whole genome shotgun (WGS) entry which is preliminary data.</text>
</comment>
<evidence type="ECO:0000313" key="3">
    <source>
        <dbReference type="Proteomes" id="UP001066276"/>
    </source>
</evidence>
<proteinExistence type="predicted"/>
<sequence>MVGDQSLQVKVRVPSEHRPEGRVRPGAVYPTSGETAGAGDAQPSTSQGAGAGWASMDEELLDYEDDTEEPVMSRKRVVVAGDVPGVVQGGHAKAHRQDVSAGNLPRGEDGFVGSLRVHELRDNLGDLSWARALNVMGGSREIRSKADASIQPDVPPPALTRAVVNRQFHSNTVPRAVAVCAAISKVALVPPCPRASAPLKSGSPLPCFQIRSASSLEKKTLTLSFACDVVKTKRGL</sequence>
<evidence type="ECO:0000313" key="2">
    <source>
        <dbReference type="EMBL" id="KAJ1149795.1"/>
    </source>
</evidence>
<evidence type="ECO:0000256" key="1">
    <source>
        <dbReference type="SAM" id="MobiDB-lite"/>
    </source>
</evidence>
<reference evidence="2" key="1">
    <citation type="journal article" date="2022" name="bioRxiv">
        <title>Sequencing and chromosome-scale assembly of the giantPleurodeles waltlgenome.</title>
        <authorList>
            <person name="Brown T."/>
            <person name="Elewa A."/>
            <person name="Iarovenko S."/>
            <person name="Subramanian E."/>
            <person name="Araus A.J."/>
            <person name="Petzold A."/>
            <person name="Susuki M."/>
            <person name="Suzuki K.-i.T."/>
            <person name="Hayashi T."/>
            <person name="Toyoda A."/>
            <person name="Oliveira C."/>
            <person name="Osipova E."/>
            <person name="Leigh N.D."/>
            <person name="Simon A."/>
            <person name="Yun M.H."/>
        </authorList>
    </citation>
    <scope>NUCLEOTIDE SEQUENCE</scope>
    <source>
        <strain evidence="2">20211129_DDA</strain>
        <tissue evidence="2">Liver</tissue>
    </source>
</reference>
<feature type="region of interest" description="Disordered" evidence="1">
    <location>
        <begin position="1"/>
        <end position="51"/>
    </location>
</feature>
<feature type="compositionally biased region" description="Basic and acidic residues" evidence="1">
    <location>
        <begin position="13"/>
        <end position="23"/>
    </location>
</feature>
<gene>
    <name evidence="2" type="ORF">NDU88_002600</name>
</gene>
<organism evidence="2 3">
    <name type="scientific">Pleurodeles waltl</name>
    <name type="common">Iberian ribbed newt</name>
    <dbReference type="NCBI Taxonomy" id="8319"/>
    <lineage>
        <taxon>Eukaryota</taxon>
        <taxon>Metazoa</taxon>
        <taxon>Chordata</taxon>
        <taxon>Craniata</taxon>
        <taxon>Vertebrata</taxon>
        <taxon>Euteleostomi</taxon>
        <taxon>Amphibia</taxon>
        <taxon>Batrachia</taxon>
        <taxon>Caudata</taxon>
        <taxon>Salamandroidea</taxon>
        <taxon>Salamandridae</taxon>
        <taxon>Pleurodelinae</taxon>
        <taxon>Pleurodeles</taxon>
    </lineage>
</organism>
<name>A0AAV7RG61_PLEWA</name>